<dbReference type="InterPro" id="IPR003737">
    <property type="entry name" value="GlcNAc_PI_deacetylase-related"/>
</dbReference>
<dbReference type="InterPro" id="IPR024078">
    <property type="entry name" value="LmbE-like_dom_sf"/>
</dbReference>
<dbReference type="Gene3D" id="3.40.50.10320">
    <property type="entry name" value="LmbE-like"/>
    <property type="match status" value="1"/>
</dbReference>
<dbReference type="PANTHER" id="PTHR12993:SF28">
    <property type="entry name" value="LMBE FAMILY PROTEIN"/>
    <property type="match status" value="1"/>
</dbReference>
<evidence type="ECO:0008006" key="3">
    <source>
        <dbReference type="Google" id="ProtNLM"/>
    </source>
</evidence>
<sequence>MTKDIKTPRRVLAIFAHPDDMDFSSAGTVAKWSAQGAEITYLVCTDGSKGSDDPAMTPKRLAVLREKEQRDAAKILGVKEAIFLGRPDGELVVDLKLKEEIVRVIRRVRPDVVITLDPAFLYSLTRGFINHSDHRAAATAAVDAVFPLARDRLNFPQHEKQGLKPHKTPTLFLVSFDEPTHLEDISKTIDKKIAALKAHKSQVSPDGLKRMRERGGMLGKRGRMRYAEGFKRIELA</sequence>
<protein>
    <recommendedName>
        <fullName evidence="3">PIG-L family deacetylase</fullName>
    </recommendedName>
</protein>
<evidence type="ECO:0000313" key="2">
    <source>
        <dbReference type="Proteomes" id="UP000177177"/>
    </source>
</evidence>
<organism evidence="1 2">
    <name type="scientific">Candidatus Sungbacteria bacterium RIFCSPHIGHO2_02_FULL_53_17</name>
    <dbReference type="NCBI Taxonomy" id="1802275"/>
    <lineage>
        <taxon>Bacteria</taxon>
        <taxon>Candidatus Sungiibacteriota</taxon>
    </lineage>
</organism>
<dbReference type="AlphaFoldDB" id="A0A1G2KVE4"/>
<reference evidence="1 2" key="1">
    <citation type="journal article" date="2016" name="Nat. Commun.">
        <title>Thousands of microbial genomes shed light on interconnected biogeochemical processes in an aquifer system.</title>
        <authorList>
            <person name="Anantharaman K."/>
            <person name="Brown C.T."/>
            <person name="Hug L.A."/>
            <person name="Sharon I."/>
            <person name="Castelle C.J."/>
            <person name="Probst A.J."/>
            <person name="Thomas B.C."/>
            <person name="Singh A."/>
            <person name="Wilkins M.J."/>
            <person name="Karaoz U."/>
            <person name="Brodie E.L."/>
            <person name="Williams K.H."/>
            <person name="Hubbard S.S."/>
            <person name="Banfield J.F."/>
        </authorList>
    </citation>
    <scope>NUCLEOTIDE SEQUENCE [LARGE SCALE GENOMIC DNA]</scope>
</reference>
<proteinExistence type="predicted"/>
<dbReference type="EMBL" id="MHQN01000019">
    <property type="protein sequence ID" value="OHA03405.1"/>
    <property type="molecule type" value="Genomic_DNA"/>
</dbReference>
<dbReference type="Pfam" id="PF02585">
    <property type="entry name" value="PIG-L"/>
    <property type="match status" value="1"/>
</dbReference>
<comment type="caution">
    <text evidence="1">The sequence shown here is derived from an EMBL/GenBank/DDBJ whole genome shotgun (WGS) entry which is preliminary data.</text>
</comment>
<dbReference type="GO" id="GO:0016811">
    <property type="term" value="F:hydrolase activity, acting on carbon-nitrogen (but not peptide) bonds, in linear amides"/>
    <property type="evidence" value="ECO:0007669"/>
    <property type="project" value="TreeGrafter"/>
</dbReference>
<evidence type="ECO:0000313" key="1">
    <source>
        <dbReference type="EMBL" id="OHA03405.1"/>
    </source>
</evidence>
<accession>A0A1G2KVE4</accession>
<dbReference type="Proteomes" id="UP000177177">
    <property type="component" value="Unassembled WGS sequence"/>
</dbReference>
<gene>
    <name evidence="1" type="ORF">A3C92_01120</name>
</gene>
<dbReference type="SUPFAM" id="SSF102588">
    <property type="entry name" value="LmbE-like"/>
    <property type="match status" value="1"/>
</dbReference>
<name>A0A1G2KVE4_9BACT</name>
<dbReference type="PANTHER" id="PTHR12993">
    <property type="entry name" value="N-ACETYLGLUCOSAMINYL-PHOSPHATIDYLINOSITOL DE-N-ACETYLASE-RELATED"/>
    <property type="match status" value="1"/>
</dbReference>